<dbReference type="InterPro" id="IPR053215">
    <property type="entry name" value="TKL_Ser/Thr_kinase"/>
</dbReference>
<keyword evidence="1" id="KW-1133">Transmembrane helix</keyword>
<protein>
    <recommendedName>
        <fullName evidence="5">CXXC-rich protein</fullName>
    </recommendedName>
</protein>
<dbReference type="SUPFAM" id="SSF57184">
    <property type="entry name" value="Growth factor receptor domain"/>
    <property type="match status" value="1"/>
</dbReference>
<sequence>MKLEVIILLIAITFAQCSVSNCMKCVNGADSKCEKCDDGYFISQTGLCVEKSRFIGCKTFGSVGCDECIEGYVKVSNFVCMECHSFFTNCNECTSTECKTCDNGYDLKDANTEVPGITKVCASSMSFIVAVLMVIFILL</sequence>
<dbReference type="PANTHER" id="PTHR45756">
    <property type="entry name" value="PALMITOYLTRANSFERASE"/>
    <property type="match status" value="1"/>
</dbReference>
<keyword evidence="4" id="KW-1185">Reference proteome</keyword>
<dbReference type="InterPro" id="IPR009030">
    <property type="entry name" value="Growth_fac_rcpt_cys_sf"/>
</dbReference>
<accession>A0ABQ0DIY0</accession>
<organism evidence="3 4">
    <name type="scientific">Entamoeba nuttalli</name>
    <dbReference type="NCBI Taxonomy" id="412467"/>
    <lineage>
        <taxon>Eukaryota</taxon>
        <taxon>Amoebozoa</taxon>
        <taxon>Evosea</taxon>
        <taxon>Archamoebae</taxon>
        <taxon>Mastigamoebida</taxon>
        <taxon>Entamoebidae</taxon>
        <taxon>Entamoeba</taxon>
    </lineage>
</organism>
<keyword evidence="1" id="KW-0472">Membrane</keyword>
<evidence type="ECO:0000256" key="1">
    <source>
        <dbReference type="SAM" id="Phobius"/>
    </source>
</evidence>
<keyword evidence="1" id="KW-0812">Transmembrane</keyword>
<evidence type="ECO:0000313" key="4">
    <source>
        <dbReference type="Proteomes" id="UP001628156"/>
    </source>
</evidence>
<evidence type="ECO:0000313" key="3">
    <source>
        <dbReference type="EMBL" id="GAB1222818.1"/>
    </source>
</evidence>
<dbReference type="Proteomes" id="UP001628156">
    <property type="component" value="Unassembled WGS sequence"/>
</dbReference>
<reference evidence="3 4" key="1">
    <citation type="journal article" date="2019" name="PLoS Negl. Trop. Dis.">
        <title>Whole genome sequencing of Entamoeba nuttalli reveals mammalian host-related molecular signatures and a novel octapeptide-repeat surface protein.</title>
        <authorList>
            <person name="Tanaka M."/>
            <person name="Makiuchi T."/>
            <person name="Komiyama T."/>
            <person name="Shiina T."/>
            <person name="Osaki K."/>
            <person name="Tachibana H."/>
        </authorList>
    </citation>
    <scope>NUCLEOTIDE SEQUENCE [LARGE SCALE GENOMIC DNA]</scope>
    <source>
        <strain evidence="3 4">P19-061405</strain>
    </source>
</reference>
<keyword evidence="2" id="KW-0732">Signal</keyword>
<comment type="caution">
    <text evidence="3">The sequence shown here is derived from an EMBL/GenBank/DDBJ whole genome shotgun (WGS) entry which is preliminary data.</text>
</comment>
<dbReference type="EMBL" id="BAAFRS010000121">
    <property type="protein sequence ID" value="GAB1222818.1"/>
    <property type="molecule type" value="Genomic_DNA"/>
</dbReference>
<feature type="transmembrane region" description="Helical" evidence="1">
    <location>
        <begin position="117"/>
        <end position="138"/>
    </location>
</feature>
<name>A0ABQ0DIY0_9EUKA</name>
<gene>
    <name evidence="3" type="ORF">ENUP19_0121G0179</name>
</gene>
<proteinExistence type="predicted"/>
<feature type="signal peptide" evidence="2">
    <location>
        <begin position="1"/>
        <end position="17"/>
    </location>
</feature>
<feature type="chain" id="PRO_5046337578" description="CXXC-rich protein" evidence="2">
    <location>
        <begin position="18"/>
        <end position="139"/>
    </location>
</feature>
<evidence type="ECO:0000256" key="2">
    <source>
        <dbReference type="SAM" id="SignalP"/>
    </source>
</evidence>
<dbReference type="PANTHER" id="PTHR45756:SF1">
    <property type="entry name" value="PROTEIN KINASE DOMAIN CONTAINING PROTEIN"/>
    <property type="match status" value="1"/>
</dbReference>
<evidence type="ECO:0008006" key="5">
    <source>
        <dbReference type="Google" id="ProtNLM"/>
    </source>
</evidence>